<evidence type="ECO:0000313" key="7">
    <source>
        <dbReference type="Proteomes" id="UP000646523"/>
    </source>
</evidence>
<evidence type="ECO:0000259" key="5">
    <source>
        <dbReference type="PROSITE" id="PS50977"/>
    </source>
</evidence>
<dbReference type="InterPro" id="IPR036271">
    <property type="entry name" value="Tet_transcr_reg_TetR-rel_C_sf"/>
</dbReference>
<sequence>MRADARRNLDKILDAAADVIAERGVNAPMELIARRAGVGVGTLYRRFPDRGALIAAIGDHYVHSLAAALDSAVQGAPDAWTGLYDFVVWAGDPGRGALATALADVPEETFTDRAEFAGARREWLERLDELVRQAQAEGALRLDVGTDDIVALLGLFACHPAGLPAHIAARPERFLRLMLDGMRASAATPAD</sequence>
<evidence type="ECO:0000256" key="3">
    <source>
        <dbReference type="ARBA" id="ARBA00023163"/>
    </source>
</evidence>
<evidence type="ECO:0000313" key="6">
    <source>
        <dbReference type="EMBL" id="GGO76238.1"/>
    </source>
</evidence>
<dbReference type="PANTHER" id="PTHR30055:SF234">
    <property type="entry name" value="HTH-TYPE TRANSCRIPTIONAL REGULATOR BETI"/>
    <property type="match status" value="1"/>
</dbReference>
<keyword evidence="7" id="KW-1185">Reference proteome</keyword>
<accession>A0A917Z685</accession>
<evidence type="ECO:0000256" key="2">
    <source>
        <dbReference type="ARBA" id="ARBA00023125"/>
    </source>
</evidence>
<dbReference type="Proteomes" id="UP000646523">
    <property type="component" value="Unassembled WGS sequence"/>
</dbReference>
<dbReference type="SUPFAM" id="SSF46689">
    <property type="entry name" value="Homeodomain-like"/>
    <property type="match status" value="1"/>
</dbReference>
<keyword evidence="1" id="KW-0805">Transcription regulation</keyword>
<proteinExistence type="predicted"/>
<keyword evidence="3" id="KW-0804">Transcription</keyword>
<reference evidence="6" key="2">
    <citation type="submission" date="2020-09" db="EMBL/GenBank/DDBJ databases">
        <authorList>
            <person name="Sun Q."/>
            <person name="Zhou Y."/>
        </authorList>
    </citation>
    <scope>NUCLEOTIDE SEQUENCE</scope>
    <source>
        <strain evidence="6">CGMCC 4.7368</strain>
    </source>
</reference>
<organism evidence="6 7">
    <name type="scientific">Nonomuraea cavernae</name>
    <dbReference type="NCBI Taxonomy" id="2045107"/>
    <lineage>
        <taxon>Bacteria</taxon>
        <taxon>Bacillati</taxon>
        <taxon>Actinomycetota</taxon>
        <taxon>Actinomycetes</taxon>
        <taxon>Streptosporangiales</taxon>
        <taxon>Streptosporangiaceae</taxon>
        <taxon>Nonomuraea</taxon>
    </lineage>
</organism>
<comment type="caution">
    <text evidence="6">The sequence shown here is derived from an EMBL/GenBank/DDBJ whole genome shotgun (WGS) entry which is preliminary data.</text>
</comment>
<dbReference type="PROSITE" id="PS50977">
    <property type="entry name" value="HTH_TETR_2"/>
    <property type="match status" value="1"/>
</dbReference>
<dbReference type="InterPro" id="IPR050109">
    <property type="entry name" value="HTH-type_TetR-like_transc_reg"/>
</dbReference>
<dbReference type="SUPFAM" id="SSF48498">
    <property type="entry name" value="Tetracyclin repressor-like, C-terminal domain"/>
    <property type="match status" value="1"/>
</dbReference>
<feature type="DNA-binding region" description="H-T-H motif" evidence="4">
    <location>
        <begin position="28"/>
        <end position="47"/>
    </location>
</feature>
<dbReference type="EMBL" id="BMNH01000019">
    <property type="protein sequence ID" value="GGO76238.1"/>
    <property type="molecule type" value="Genomic_DNA"/>
</dbReference>
<evidence type="ECO:0000256" key="4">
    <source>
        <dbReference type="PROSITE-ProRule" id="PRU00335"/>
    </source>
</evidence>
<dbReference type="RefSeq" id="WP_225263769.1">
    <property type="nucleotide sequence ID" value="NZ_BMNH01000019.1"/>
</dbReference>
<dbReference type="GO" id="GO:0000976">
    <property type="term" value="F:transcription cis-regulatory region binding"/>
    <property type="evidence" value="ECO:0007669"/>
    <property type="project" value="TreeGrafter"/>
</dbReference>
<feature type="domain" description="HTH tetR-type" evidence="5">
    <location>
        <begin position="6"/>
        <end position="65"/>
    </location>
</feature>
<dbReference type="Pfam" id="PF00440">
    <property type="entry name" value="TetR_N"/>
    <property type="match status" value="1"/>
</dbReference>
<dbReference type="InterPro" id="IPR049445">
    <property type="entry name" value="TetR_SbtR-like_C"/>
</dbReference>
<dbReference type="Gene3D" id="1.10.357.10">
    <property type="entry name" value="Tetracycline Repressor, domain 2"/>
    <property type="match status" value="1"/>
</dbReference>
<dbReference type="PRINTS" id="PR00455">
    <property type="entry name" value="HTHTETR"/>
</dbReference>
<dbReference type="GO" id="GO:0003700">
    <property type="term" value="F:DNA-binding transcription factor activity"/>
    <property type="evidence" value="ECO:0007669"/>
    <property type="project" value="TreeGrafter"/>
</dbReference>
<dbReference type="InterPro" id="IPR001647">
    <property type="entry name" value="HTH_TetR"/>
</dbReference>
<evidence type="ECO:0000256" key="1">
    <source>
        <dbReference type="ARBA" id="ARBA00023015"/>
    </source>
</evidence>
<keyword evidence="2 4" id="KW-0238">DNA-binding</keyword>
<dbReference type="PANTHER" id="PTHR30055">
    <property type="entry name" value="HTH-TYPE TRANSCRIPTIONAL REGULATOR RUTR"/>
    <property type="match status" value="1"/>
</dbReference>
<dbReference type="InterPro" id="IPR009057">
    <property type="entry name" value="Homeodomain-like_sf"/>
</dbReference>
<protein>
    <submittedName>
        <fullName evidence="6">TetR family transcriptional regulator</fullName>
    </submittedName>
</protein>
<dbReference type="AlphaFoldDB" id="A0A917Z685"/>
<gene>
    <name evidence="6" type="ORF">GCM10012289_53140</name>
</gene>
<dbReference type="Pfam" id="PF21597">
    <property type="entry name" value="TetR_C_43"/>
    <property type="match status" value="1"/>
</dbReference>
<name>A0A917Z685_9ACTN</name>
<reference evidence="6" key="1">
    <citation type="journal article" date="2014" name="Int. J. Syst. Evol. Microbiol.">
        <title>Complete genome sequence of Corynebacterium casei LMG S-19264T (=DSM 44701T), isolated from a smear-ripened cheese.</title>
        <authorList>
            <consortium name="US DOE Joint Genome Institute (JGI-PGF)"/>
            <person name="Walter F."/>
            <person name="Albersmeier A."/>
            <person name="Kalinowski J."/>
            <person name="Ruckert C."/>
        </authorList>
    </citation>
    <scope>NUCLEOTIDE SEQUENCE</scope>
    <source>
        <strain evidence="6">CGMCC 4.7368</strain>
    </source>
</reference>